<gene>
    <name evidence="12" type="ORF">CTI12_AA132940</name>
</gene>
<comment type="caution">
    <text evidence="12">The sequence shown here is derived from an EMBL/GenBank/DDBJ whole genome shotgun (WGS) entry which is preliminary data.</text>
</comment>
<feature type="disulfide bond" evidence="8">
    <location>
        <begin position="80"/>
        <end position="101"/>
    </location>
</feature>
<accession>A0A2U1PEX4</accession>
<dbReference type="InterPro" id="IPR022740">
    <property type="entry name" value="Polyphenol_oxidase_C"/>
</dbReference>
<evidence type="ECO:0000256" key="1">
    <source>
        <dbReference type="ARBA" id="ARBA00009928"/>
    </source>
</evidence>
<organism evidence="12 13">
    <name type="scientific">Artemisia annua</name>
    <name type="common">Sweet wormwood</name>
    <dbReference type="NCBI Taxonomy" id="35608"/>
    <lineage>
        <taxon>Eukaryota</taxon>
        <taxon>Viridiplantae</taxon>
        <taxon>Streptophyta</taxon>
        <taxon>Embryophyta</taxon>
        <taxon>Tracheophyta</taxon>
        <taxon>Spermatophyta</taxon>
        <taxon>Magnoliopsida</taxon>
        <taxon>eudicotyledons</taxon>
        <taxon>Gunneridae</taxon>
        <taxon>Pentapetalae</taxon>
        <taxon>asterids</taxon>
        <taxon>campanulids</taxon>
        <taxon>Asterales</taxon>
        <taxon>Asteraceae</taxon>
        <taxon>Asteroideae</taxon>
        <taxon>Anthemideae</taxon>
        <taxon>Artemisiinae</taxon>
        <taxon>Artemisia</taxon>
    </lineage>
</organism>
<dbReference type="Pfam" id="PF00264">
    <property type="entry name" value="Tyrosinase"/>
    <property type="match status" value="1"/>
</dbReference>
<dbReference type="SUPFAM" id="SSF48056">
    <property type="entry name" value="Di-copper centre-containing domain"/>
    <property type="match status" value="1"/>
</dbReference>
<evidence type="ECO:0000256" key="7">
    <source>
        <dbReference type="PIRSR" id="PIRSR000290-1"/>
    </source>
</evidence>
<feature type="domain" description="Tyrosinase copper-binding" evidence="11">
    <location>
        <begin position="350"/>
        <end position="361"/>
    </location>
</feature>
<feature type="cross-link" description="2'-(S-cysteinyl)-histidine (Cys-His)" evidence="9">
    <location>
        <begin position="167"/>
        <end position="186"/>
    </location>
</feature>
<name>A0A2U1PEX4_ARTAN</name>
<dbReference type="PRINTS" id="PR00092">
    <property type="entry name" value="TYROSINASE"/>
</dbReference>
<evidence type="ECO:0000256" key="8">
    <source>
        <dbReference type="PIRSR" id="PIRSR000290-2"/>
    </source>
</evidence>
<dbReference type="InterPro" id="IPR016213">
    <property type="entry name" value="Polyphenol_oxidase"/>
</dbReference>
<feature type="binding site" evidence="7">
    <location>
        <position position="195"/>
    </location>
    <ligand>
        <name>Cu cation</name>
        <dbReference type="ChEBI" id="CHEBI:23378"/>
        <label>A</label>
    </ligand>
</feature>
<dbReference type="STRING" id="35608.A0A2U1PEX4"/>
<dbReference type="PROSITE" id="PS00497">
    <property type="entry name" value="TYROSINASE_1"/>
    <property type="match status" value="1"/>
</dbReference>
<dbReference type="Pfam" id="PF12142">
    <property type="entry name" value="PPO1_DWL"/>
    <property type="match status" value="1"/>
</dbReference>
<keyword evidence="6 8" id="KW-1015">Disulfide bond</keyword>
<keyword evidence="2 7" id="KW-0479">Metal-binding</keyword>
<dbReference type="PROSITE" id="PS00498">
    <property type="entry name" value="TYROSINASE_2"/>
    <property type="match status" value="1"/>
</dbReference>
<dbReference type="InterPro" id="IPR002227">
    <property type="entry name" value="Tyrosinase_Cu-bd"/>
</dbReference>
<keyword evidence="4" id="KW-0560">Oxidoreductase</keyword>
<evidence type="ECO:0000313" key="13">
    <source>
        <dbReference type="Proteomes" id="UP000245207"/>
    </source>
</evidence>
<evidence type="ECO:0000256" key="5">
    <source>
        <dbReference type="ARBA" id="ARBA00023008"/>
    </source>
</evidence>
<dbReference type="EMBL" id="PKPP01001239">
    <property type="protein sequence ID" value="PWA84341.1"/>
    <property type="molecule type" value="Genomic_DNA"/>
</dbReference>
<dbReference type="GO" id="GO:0046148">
    <property type="term" value="P:pigment biosynthetic process"/>
    <property type="evidence" value="ECO:0007669"/>
    <property type="project" value="InterPro"/>
</dbReference>
<dbReference type="InterPro" id="IPR022739">
    <property type="entry name" value="Polyphenol_oxidase_cen"/>
</dbReference>
<reference evidence="12 13" key="1">
    <citation type="journal article" date="2018" name="Mol. Plant">
        <title>The genome of Artemisia annua provides insight into the evolution of Asteraceae family and artemisinin biosynthesis.</title>
        <authorList>
            <person name="Shen Q."/>
            <person name="Zhang L."/>
            <person name="Liao Z."/>
            <person name="Wang S."/>
            <person name="Yan T."/>
            <person name="Shi P."/>
            <person name="Liu M."/>
            <person name="Fu X."/>
            <person name="Pan Q."/>
            <person name="Wang Y."/>
            <person name="Lv Z."/>
            <person name="Lu X."/>
            <person name="Zhang F."/>
            <person name="Jiang W."/>
            <person name="Ma Y."/>
            <person name="Chen M."/>
            <person name="Hao X."/>
            <person name="Li L."/>
            <person name="Tang Y."/>
            <person name="Lv G."/>
            <person name="Zhou Y."/>
            <person name="Sun X."/>
            <person name="Brodelius P.E."/>
            <person name="Rose J.K.C."/>
            <person name="Tang K."/>
        </authorList>
    </citation>
    <scope>NUCLEOTIDE SEQUENCE [LARGE SCALE GENOMIC DNA]</scope>
    <source>
        <strain evidence="13">cv. Huhao1</strain>
        <tissue evidence="12">Leaf</tissue>
    </source>
</reference>
<dbReference type="OrthoDB" id="6132182at2759"/>
<feature type="domain" description="Tyrosinase copper-binding" evidence="10">
    <location>
        <begin position="186"/>
        <end position="203"/>
    </location>
</feature>
<dbReference type="Pfam" id="PF12143">
    <property type="entry name" value="PPO1_KFDV"/>
    <property type="match status" value="1"/>
</dbReference>
<dbReference type="GO" id="GO:0004097">
    <property type="term" value="F:catechol oxidase activity"/>
    <property type="evidence" value="ECO:0007669"/>
    <property type="project" value="InterPro"/>
</dbReference>
<dbReference type="PANTHER" id="PTHR11474:SF119">
    <property type="entry name" value="CATECHOL OXIDASE"/>
    <property type="match status" value="1"/>
</dbReference>
<evidence type="ECO:0000256" key="9">
    <source>
        <dbReference type="PIRSR" id="PIRSR000290-3"/>
    </source>
</evidence>
<dbReference type="Proteomes" id="UP000245207">
    <property type="component" value="Unassembled WGS sequence"/>
</dbReference>
<protein>
    <submittedName>
        <fullName evidence="12">Polyphenol oxidase, central domain-containing protein</fullName>
    </submittedName>
</protein>
<sequence>MMTSFSLKTNAIRTQHYFNVSCNTNHDENHKNIKTSLDMKNVDRRNLLLGLGGLYGAANFTSIQSAFATPIAAPDDISDCVATAYKGIGNSADARRSLACCPPVLSEDRPKDYVLPKNPVIRVRPPAHRVSEDYMAKYRKAIQAMRDLDENDPRSYKQQARIHCAYCNAGYTQKQSGHPEKEIQVHNSWLFFPFHRWYLYFYERILGSLIDDPTFALPYWNWDNPTGMTLPPMFEDPVDNDLRRNSIFNAYRDARHLPPAIVDLEYNGRERGASCIDQLGINMSTMYKQMISNAPDYISFFGGEYRAGQDPISIVGSIERGAHTAMHIWASDPRMPNREDMGNFYSAGYDPLFYAHHANVDRMWNIWKQLGGRGHHDPTDPDWLDASYVFYDENKQLVRVYNRNCCDTTLMGYDYETSRIPWSRARPVPRTKNPTGATRSMKRIERVEEINFPMKLDQIVNVLVKRPATNRTKQDKEKASEMLILDGIRFDSEKFVKFDVFINDKDDAPATTAADSQMAGSFAELPHNHSKDKMFMMSAVRFGLTELLEDMESEDDESLVVTLVPRAGTDDASVSEIKIQLIPIE</sequence>
<feature type="binding site" evidence="7">
    <location>
        <position position="163"/>
    </location>
    <ligand>
        <name>Cu cation</name>
        <dbReference type="ChEBI" id="CHEBI:23378"/>
        <label>A</label>
    </ligand>
</feature>
<evidence type="ECO:0000256" key="2">
    <source>
        <dbReference type="ARBA" id="ARBA00022723"/>
    </source>
</evidence>
<evidence type="ECO:0000256" key="6">
    <source>
        <dbReference type="ARBA" id="ARBA00023157"/>
    </source>
</evidence>
<feature type="binding site" evidence="7">
    <location>
        <position position="323"/>
    </location>
    <ligand>
        <name>Cu cation</name>
        <dbReference type="ChEBI" id="CHEBI:23378"/>
        <label>B</label>
    </ligand>
</feature>
<feature type="disulfide bond" evidence="8">
    <location>
        <begin position="100"/>
        <end position="164"/>
    </location>
</feature>
<evidence type="ECO:0000259" key="11">
    <source>
        <dbReference type="PROSITE" id="PS00498"/>
    </source>
</evidence>
<evidence type="ECO:0000259" key="10">
    <source>
        <dbReference type="PROSITE" id="PS00497"/>
    </source>
</evidence>
<dbReference type="InterPro" id="IPR050316">
    <property type="entry name" value="Tyrosinase/Hemocyanin"/>
</dbReference>
<dbReference type="GO" id="GO:0046872">
    <property type="term" value="F:metal ion binding"/>
    <property type="evidence" value="ECO:0007669"/>
    <property type="project" value="UniProtKB-KW"/>
</dbReference>
<dbReference type="PANTHER" id="PTHR11474">
    <property type="entry name" value="TYROSINASE FAMILY MEMBER"/>
    <property type="match status" value="1"/>
</dbReference>
<evidence type="ECO:0000256" key="4">
    <source>
        <dbReference type="ARBA" id="ARBA00023002"/>
    </source>
</evidence>
<dbReference type="AlphaFoldDB" id="A0A2U1PEX4"/>
<keyword evidence="3" id="KW-0883">Thioether bond</keyword>
<keyword evidence="13" id="KW-1185">Reference proteome</keyword>
<dbReference type="PIRSF" id="PIRSF000290">
    <property type="entry name" value="PPO_plant"/>
    <property type="match status" value="1"/>
</dbReference>
<dbReference type="Gene3D" id="1.10.1280.10">
    <property type="entry name" value="Di-copper center containing domain from catechol oxidase"/>
    <property type="match status" value="1"/>
</dbReference>
<keyword evidence="5 7" id="KW-0186">Copper</keyword>
<dbReference type="InterPro" id="IPR008922">
    <property type="entry name" value="Di-copper_centre_dom_sf"/>
</dbReference>
<comment type="similarity">
    <text evidence="1">Belongs to the tyrosinase family.</text>
</comment>
<evidence type="ECO:0000313" key="12">
    <source>
        <dbReference type="EMBL" id="PWA84341.1"/>
    </source>
</evidence>
<feature type="binding site" evidence="7">
    <location>
        <position position="357"/>
    </location>
    <ligand>
        <name>Cu cation</name>
        <dbReference type="ChEBI" id="CHEBI:23378"/>
        <label>B</label>
    </ligand>
</feature>
<comment type="cofactor">
    <cofactor evidence="7">
        <name>Cu(2+)</name>
        <dbReference type="ChEBI" id="CHEBI:29036"/>
    </cofactor>
    <text evidence="7">Binds 2 copper ions per subunit.</text>
</comment>
<feature type="binding site" evidence="7">
    <location>
        <position position="327"/>
    </location>
    <ligand>
        <name>Cu cation</name>
        <dbReference type="ChEBI" id="CHEBI:23378"/>
        <label>B</label>
    </ligand>
</feature>
<feature type="binding site" evidence="7">
    <location>
        <position position="186"/>
    </location>
    <ligand>
        <name>Cu cation</name>
        <dbReference type="ChEBI" id="CHEBI:23378"/>
        <label>A</label>
    </ligand>
</feature>
<evidence type="ECO:0000256" key="3">
    <source>
        <dbReference type="ARBA" id="ARBA00022784"/>
    </source>
</evidence>
<proteinExistence type="inferred from homology"/>